<dbReference type="AlphaFoldDB" id="A0A7Y0Q6T1"/>
<keyword evidence="5" id="KW-1185">Reference proteome</keyword>
<evidence type="ECO:0000256" key="1">
    <source>
        <dbReference type="ARBA" id="ARBA00010333"/>
    </source>
</evidence>
<proteinExistence type="inferred from homology"/>
<dbReference type="Proteomes" id="UP000568664">
    <property type="component" value="Unassembled WGS sequence"/>
</dbReference>
<comment type="caution">
    <text evidence="4">The sequence shown here is derived from an EMBL/GenBank/DDBJ whole genome shotgun (WGS) entry which is preliminary data.</text>
</comment>
<evidence type="ECO:0000256" key="2">
    <source>
        <dbReference type="ARBA" id="ARBA00022729"/>
    </source>
</evidence>
<accession>A0A7Y0Q6T1</accession>
<dbReference type="PANTHER" id="PTHR35936:SF25">
    <property type="entry name" value="ABC TRANSPORTER SUBSTRATE-BINDING PROTEIN"/>
    <property type="match status" value="1"/>
</dbReference>
<evidence type="ECO:0000313" key="4">
    <source>
        <dbReference type="EMBL" id="NMP31157.1"/>
    </source>
</evidence>
<dbReference type="SMART" id="SM00062">
    <property type="entry name" value="PBPb"/>
    <property type="match status" value="1"/>
</dbReference>
<dbReference type="Gene3D" id="3.40.190.10">
    <property type="entry name" value="Periplasmic binding protein-like II"/>
    <property type="match status" value="2"/>
</dbReference>
<keyword evidence="2" id="KW-0732">Signal</keyword>
<feature type="domain" description="Solute-binding protein family 3/N-terminal" evidence="3">
    <location>
        <begin position="35"/>
        <end position="235"/>
    </location>
</feature>
<evidence type="ECO:0000259" key="3">
    <source>
        <dbReference type="SMART" id="SM00062"/>
    </source>
</evidence>
<protein>
    <submittedName>
        <fullName evidence="4">Transporter substrate-binding domain-containing protein</fullName>
    </submittedName>
</protein>
<reference evidence="4 5" key="1">
    <citation type="submission" date="2020-04" db="EMBL/GenBank/DDBJ databases">
        <title>Thalassotalea sp. M1531, isolated from the surface of marine red alga.</title>
        <authorList>
            <person name="Pang L."/>
            <person name="Lu D.-C."/>
        </authorList>
    </citation>
    <scope>NUCLEOTIDE SEQUENCE [LARGE SCALE GENOMIC DNA]</scope>
    <source>
        <strain evidence="4 5">M1531</strain>
    </source>
</reference>
<sequence>MNIRSLIIAVTLSFLSVSTYSKSTDLVACIDDHPPYQILADKPYGTHISALETLASALNKQLVFVKSPNFARCVALLKTGEVDVIAGLNRSKEREKFAFYAPFKVADERIVISTKDVFIEEYGDFQGKIIGVPRGTTYFNKFDNDKSLNKVSIHTIRTGLELLLKNRIDMIITSPYVIDSLLTDIKKAKLKITKLNLQNSDTDKTHFGFSKKNKLNLSQEEIVSIATNAFEQSFN</sequence>
<dbReference type="SUPFAM" id="SSF53850">
    <property type="entry name" value="Periplasmic binding protein-like II"/>
    <property type="match status" value="1"/>
</dbReference>
<organism evidence="4 5">
    <name type="scientific">Thalassotalea algicola</name>
    <dbReference type="NCBI Taxonomy" id="2716224"/>
    <lineage>
        <taxon>Bacteria</taxon>
        <taxon>Pseudomonadati</taxon>
        <taxon>Pseudomonadota</taxon>
        <taxon>Gammaproteobacteria</taxon>
        <taxon>Alteromonadales</taxon>
        <taxon>Colwelliaceae</taxon>
        <taxon>Thalassotalea</taxon>
    </lineage>
</organism>
<gene>
    <name evidence="4" type="ORF">HII17_06235</name>
</gene>
<comment type="similarity">
    <text evidence="1">Belongs to the bacterial solute-binding protein 3 family.</text>
</comment>
<name>A0A7Y0Q6T1_9GAMM</name>
<dbReference type="Pfam" id="PF00497">
    <property type="entry name" value="SBP_bac_3"/>
    <property type="match status" value="1"/>
</dbReference>
<dbReference type="EMBL" id="JABBXH010000002">
    <property type="protein sequence ID" value="NMP31157.1"/>
    <property type="molecule type" value="Genomic_DNA"/>
</dbReference>
<dbReference type="RefSeq" id="WP_169074491.1">
    <property type="nucleotide sequence ID" value="NZ_JABBXH010000002.1"/>
</dbReference>
<dbReference type="PANTHER" id="PTHR35936">
    <property type="entry name" value="MEMBRANE-BOUND LYTIC MUREIN TRANSGLYCOSYLASE F"/>
    <property type="match status" value="1"/>
</dbReference>
<dbReference type="InterPro" id="IPR001638">
    <property type="entry name" value="Solute-binding_3/MltF_N"/>
</dbReference>
<evidence type="ECO:0000313" key="5">
    <source>
        <dbReference type="Proteomes" id="UP000568664"/>
    </source>
</evidence>